<evidence type="ECO:0000313" key="2">
    <source>
        <dbReference type="EMBL" id="AMD86596.1"/>
    </source>
</evidence>
<feature type="signal peptide" evidence="1">
    <location>
        <begin position="1"/>
        <end position="28"/>
    </location>
</feature>
<gene>
    <name evidence="2" type="ORF">AXF14_02015</name>
</gene>
<evidence type="ECO:0000256" key="1">
    <source>
        <dbReference type="SAM" id="SignalP"/>
    </source>
</evidence>
<feature type="chain" id="PRO_5007141242" description="Tat pathway signal protein" evidence="1">
    <location>
        <begin position="29"/>
        <end position="169"/>
    </location>
</feature>
<dbReference type="InterPro" id="IPR006311">
    <property type="entry name" value="TAT_signal"/>
</dbReference>
<dbReference type="RefSeq" id="WP_067940265.1">
    <property type="nucleotide sequence ID" value="NZ_CP014228.1"/>
</dbReference>
<proteinExistence type="predicted"/>
<dbReference type="PROSITE" id="PS51318">
    <property type="entry name" value="TAT"/>
    <property type="match status" value="1"/>
</dbReference>
<keyword evidence="1" id="KW-0732">Signal</keyword>
<sequence>MDRRKFLQLSTAVGAGGTMLGLAASATAAPVLAISDEDRQLNEIQAALEALPEDLKNADPATAPNYERRLTAALGGLTVVTSTSVTSGNTAAFNAGKCALEVAGLVIQYGIPVAKIISWIRKARALWGGVSGILRAIRSGVAATQIGGEAATVLGSLLGIDSVVKACFR</sequence>
<keyword evidence="3" id="KW-1185">Reference proteome</keyword>
<dbReference type="AlphaFoldDB" id="A0A109W251"/>
<evidence type="ECO:0000313" key="3">
    <source>
        <dbReference type="Proteomes" id="UP000065220"/>
    </source>
</evidence>
<dbReference type="EMBL" id="CP014228">
    <property type="protein sequence ID" value="AMD86596.1"/>
    <property type="molecule type" value="Genomic_DNA"/>
</dbReference>
<dbReference type="OrthoDB" id="3261149at2"/>
<dbReference type="STRING" id="111015.AXF14_02015"/>
<name>A0A109W251_ACTRD</name>
<dbReference type="Proteomes" id="UP000065220">
    <property type="component" value="Chromosome"/>
</dbReference>
<evidence type="ECO:0008006" key="4">
    <source>
        <dbReference type="Google" id="ProtNLM"/>
    </source>
</evidence>
<reference evidence="3" key="1">
    <citation type="submission" date="2016-02" db="EMBL/GenBank/DDBJ databases">
        <authorList>
            <person name="Holder M.E."/>
            <person name="Ajami N.J."/>
            <person name="Petrosino J.F."/>
        </authorList>
    </citation>
    <scope>NUCLEOTIDE SEQUENCE [LARGE SCALE GENOMIC DNA]</scope>
    <source>
        <strain evidence="3">CCUG 36733</strain>
    </source>
</reference>
<organism evidence="2 3">
    <name type="scientific">Actinomyces radicidentis</name>
    <dbReference type="NCBI Taxonomy" id="111015"/>
    <lineage>
        <taxon>Bacteria</taxon>
        <taxon>Bacillati</taxon>
        <taxon>Actinomycetota</taxon>
        <taxon>Actinomycetes</taxon>
        <taxon>Actinomycetales</taxon>
        <taxon>Actinomycetaceae</taxon>
        <taxon>Actinomyces</taxon>
    </lineage>
</organism>
<protein>
    <recommendedName>
        <fullName evidence="4">Tat pathway signal protein</fullName>
    </recommendedName>
</protein>
<dbReference type="KEGG" id="ard:AXF14_02015"/>
<accession>A0A109W251</accession>